<evidence type="ECO:0000259" key="5">
    <source>
        <dbReference type="SMART" id="SM00903"/>
    </source>
</evidence>
<sequence>MAESPTSHRPSLTHSERPDMSPTGFSEYPLDLVHRLIEPGPVIMVCTFDGERANLMTNGFNMPIAHGALIGLILGPWDHSYDALRATGECVIAIPSIDLAEQVTDVGNISGRDVDKWAKFGFTPTPAAVVRAPLVQECFANIECTVADDRLVDDYNLWILRGERAWFDAGKRGAGEFHHRGNGTFSGNADTLDLRNRMTKWQYLTRDQ</sequence>
<evidence type="ECO:0000256" key="1">
    <source>
        <dbReference type="ARBA" id="ARBA00001917"/>
    </source>
</evidence>
<evidence type="ECO:0000256" key="3">
    <source>
        <dbReference type="ARBA" id="ARBA00038054"/>
    </source>
</evidence>
<accession>A0ABP7DUN0</accession>
<proteinExistence type="inferred from homology"/>
<dbReference type="Gene3D" id="2.30.110.10">
    <property type="entry name" value="Electron Transport, Fmn-binding Protein, Chain A"/>
    <property type="match status" value="1"/>
</dbReference>
<name>A0ABP7DUN0_9ACTN</name>
<dbReference type="PANTHER" id="PTHR43567">
    <property type="entry name" value="FLAVOREDOXIN-RELATED-RELATED"/>
    <property type="match status" value="1"/>
</dbReference>
<dbReference type="EMBL" id="BAAAZP010000196">
    <property type="protein sequence ID" value="GAA3708263.1"/>
    <property type="molecule type" value="Genomic_DNA"/>
</dbReference>
<feature type="compositionally biased region" description="Polar residues" evidence="4">
    <location>
        <begin position="1"/>
        <end position="13"/>
    </location>
</feature>
<organism evidence="6 7">
    <name type="scientific">Nonomuraea antimicrobica</name>
    <dbReference type="NCBI Taxonomy" id="561173"/>
    <lineage>
        <taxon>Bacteria</taxon>
        <taxon>Bacillati</taxon>
        <taxon>Actinomycetota</taxon>
        <taxon>Actinomycetes</taxon>
        <taxon>Streptosporangiales</taxon>
        <taxon>Streptosporangiaceae</taxon>
        <taxon>Nonomuraea</taxon>
    </lineage>
</organism>
<feature type="region of interest" description="Disordered" evidence="4">
    <location>
        <begin position="1"/>
        <end position="23"/>
    </location>
</feature>
<gene>
    <name evidence="6" type="ORF">GCM10022224_087230</name>
</gene>
<evidence type="ECO:0000256" key="4">
    <source>
        <dbReference type="SAM" id="MobiDB-lite"/>
    </source>
</evidence>
<dbReference type="Pfam" id="PF01613">
    <property type="entry name" value="Flavin_Reduct"/>
    <property type="match status" value="1"/>
</dbReference>
<comment type="caution">
    <text evidence="6">The sequence shown here is derived from an EMBL/GenBank/DDBJ whole genome shotgun (WGS) entry which is preliminary data.</text>
</comment>
<evidence type="ECO:0000313" key="7">
    <source>
        <dbReference type="Proteomes" id="UP001500902"/>
    </source>
</evidence>
<evidence type="ECO:0000256" key="2">
    <source>
        <dbReference type="ARBA" id="ARBA00022630"/>
    </source>
</evidence>
<dbReference type="SUPFAM" id="SSF50475">
    <property type="entry name" value="FMN-binding split barrel"/>
    <property type="match status" value="1"/>
</dbReference>
<dbReference type="InterPro" id="IPR052174">
    <property type="entry name" value="Flavoredoxin"/>
</dbReference>
<reference evidence="7" key="1">
    <citation type="journal article" date="2019" name="Int. J. Syst. Evol. Microbiol.">
        <title>The Global Catalogue of Microorganisms (GCM) 10K type strain sequencing project: providing services to taxonomists for standard genome sequencing and annotation.</title>
        <authorList>
            <consortium name="The Broad Institute Genomics Platform"/>
            <consortium name="The Broad Institute Genome Sequencing Center for Infectious Disease"/>
            <person name="Wu L."/>
            <person name="Ma J."/>
        </authorList>
    </citation>
    <scope>NUCLEOTIDE SEQUENCE [LARGE SCALE GENOMIC DNA]</scope>
    <source>
        <strain evidence="7">JCM 16904</strain>
    </source>
</reference>
<evidence type="ECO:0000313" key="6">
    <source>
        <dbReference type="EMBL" id="GAA3708263.1"/>
    </source>
</evidence>
<keyword evidence="7" id="KW-1185">Reference proteome</keyword>
<dbReference type="Proteomes" id="UP001500902">
    <property type="component" value="Unassembled WGS sequence"/>
</dbReference>
<comment type="cofactor">
    <cofactor evidence="1">
        <name>FMN</name>
        <dbReference type="ChEBI" id="CHEBI:58210"/>
    </cofactor>
</comment>
<protein>
    <submittedName>
        <fullName evidence="6">Flavin reductase family protein</fullName>
    </submittedName>
</protein>
<comment type="similarity">
    <text evidence="3">Belongs to the flavoredoxin family.</text>
</comment>
<dbReference type="InterPro" id="IPR012349">
    <property type="entry name" value="Split_barrel_FMN-bd"/>
</dbReference>
<feature type="domain" description="Flavin reductase like" evidence="5">
    <location>
        <begin position="35"/>
        <end position="184"/>
    </location>
</feature>
<dbReference type="PANTHER" id="PTHR43567:SF1">
    <property type="entry name" value="FLAVOREDOXIN"/>
    <property type="match status" value="1"/>
</dbReference>
<dbReference type="SMART" id="SM00903">
    <property type="entry name" value="Flavin_Reduct"/>
    <property type="match status" value="1"/>
</dbReference>
<keyword evidence="2" id="KW-0285">Flavoprotein</keyword>
<dbReference type="InterPro" id="IPR002563">
    <property type="entry name" value="Flavin_Rdtase-like_dom"/>
</dbReference>